<keyword evidence="1" id="KW-1133">Transmembrane helix</keyword>
<evidence type="ECO:0000313" key="2">
    <source>
        <dbReference type="EMBL" id="VDH99216.1"/>
    </source>
</evidence>
<evidence type="ECO:0000313" key="3">
    <source>
        <dbReference type="Proteomes" id="UP000596742"/>
    </source>
</evidence>
<keyword evidence="3" id="KW-1185">Reference proteome</keyword>
<feature type="transmembrane region" description="Helical" evidence="1">
    <location>
        <begin position="7"/>
        <end position="24"/>
    </location>
</feature>
<sequence length="96" mass="11327">MKLKWKIIVLFNIFFIFFVSFKILQPEDEDEDVWGDNPLPSSASREGRQLVKILEEKYMLRSEYCQADDDPWKIAADWVKPREIIPENAPKLGNIL</sequence>
<name>A0A8B6C1Y7_MYTGA</name>
<dbReference type="EMBL" id="UYJE01001109">
    <property type="protein sequence ID" value="VDH99216.1"/>
    <property type="molecule type" value="Genomic_DNA"/>
</dbReference>
<protein>
    <submittedName>
        <fullName evidence="2">Uncharacterized protein</fullName>
    </submittedName>
</protein>
<dbReference type="Proteomes" id="UP000596742">
    <property type="component" value="Unassembled WGS sequence"/>
</dbReference>
<comment type="caution">
    <text evidence="2">The sequence shown here is derived from an EMBL/GenBank/DDBJ whole genome shotgun (WGS) entry which is preliminary data.</text>
</comment>
<accession>A0A8B6C1Y7</accession>
<reference evidence="2" key="1">
    <citation type="submission" date="2018-11" db="EMBL/GenBank/DDBJ databases">
        <authorList>
            <person name="Alioto T."/>
            <person name="Alioto T."/>
        </authorList>
    </citation>
    <scope>NUCLEOTIDE SEQUENCE</scope>
</reference>
<proteinExistence type="predicted"/>
<gene>
    <name evidence="2" type="ORF">MGAL_10B092358B</name>
</gene>
<evidence type="ECO:0000256" key="1">
    <source>
        <dbReference type="SAM" id="Phobius"/>
    </source>
</evidence>
<keyword evidence="1" id="KW-0812">Transmembrane</keyword>
<dbReference type="AlphaFoldDB" id="A0A8B6C1Y7"/>
<keyword evidence="1" id="KW-0472">Membrane</keyword>
<organism evidence="2 3">
    <name type="scientific">Mytilus galloprovincialis</name>
    <name type="common">Mediterranean mussel</name>
    <dbReference type="NCBI Taxonomy" id="29158"/>
    <lineage>
        <taxon>Eukaryota</taxon>
        <taxon>Metazoa</taxon>
        <taxon>Spiralia</taxon>
        <taxon>Lophotrochozoa</taxon>
        <taxon>Mollusca</taxon>
        <taxon>Bivalvia</taxon>
        <taxon>Autobranchia</taxon>
        <taxon>Pteriomorphia</taxon>
        <taxon>Mytilida</taxon>
        <taxon>Mytiloidea</taxon>
        <taxon>Mytilidae</taxon>
        <taxon>Mytilinae</taxon>
        <taxon>Mytilus</taxon>
    </lineage>
</organism>